<keyword evidence="6" id="KW-0949">S-adenosyl-L-methionine</keyword>
<dbReference type="GO" id="GO:0045814">
    <property type="term" value="P:negative regulation of gene expression, epigenetic"/>
    <property type="evidence" value="ECO:0007669"/>
    <property type="project" value="TreeGrafter"/>
</dbReference>
<dbReference type="PROSITE" id="PS50280">
    <property type="entry name" value="SET"/>
    <property type="match status" value="1"/>
</dbReference>
<dbReference type="SUPFAM" id="SSF82199">
    <property type="entry name" value="SET domain"/>
    <property type="match status" value="1"/>
</dbReference>
<evidence type="ECO:0000256" key="6">
    <source>
        <dbReference type="ARBA" id="ARBA00022691"/>
    </source>
</evidence>
<dbReference type="RefSeq" id="XP_028315275.1">
    <property type="nucleotide sequence ID" value="XM_028459474.1"/>
</dbReference>
<dbReference type="OrthoDB" id="438641at2759"/>
<evidence type="ECO:0000256" key="12">
    <source>
        <dbReference type="ARBA" id="ARBA00047545"/>
    </source>
</evidence>
<dbReference type="PANTHER" id="PTHR46402">
    <property type="entry name" value="SET AND MYND DOMAIN-CONTAINING PROTEIN 5"/>
    <property type="match status" value="1"/>
</dbReference>
<evidence type="ECO:0000256" key="11">
    <source>
        <dbReference type="ARBA" id="ARBA00033038"/>
    </source>
</evidence>
<comment type="catalytic activity">
    <reaction evidence="14">
        <text>L-lysyl-[protein] + 3 S-adenosyl-L-methionine = N(6),N(6),N(6)-trimethyl-L-lysyl-[protein] + 3 S-adenosyl-L-homocysteine + 3 H(+)</text>
        <dbReference type="Rhea" id="RHEA:54192"/>
        <dbReference type="Rhea" id="RHEA-COMP:9752"/>
        <dbReference type="Rhea" id="RHEA-COMP:13826"/>
        <dbReference type="ChEBI" id="CHEBI:15378"/>
        <dbReference type="ChEBI" id="CHEBI:29969"/>
        <dbReference type="ChEBI" id="CHEBI:57856"/>
        <dbReference type="ChEBI" id="CHEBI:59789"/>
        <dbReference type="ChEBI" id="CHEBI:61961"/>
    </reaction>
    <physiologicalReaction direction="left-to-right" evidence="14">
        <dbReference type="Rhea" id="RHEA:54193"/>
    </physiologicalReaction>
</comment>
<dbReference type="Proteomes" id="UP000694680">
    <property type="component" value="Chromosome 10"/>
</dbReference>
<evidence type="ECO:0000259" key="19">
    <source>
        <dbReference type="PROSITE" id="PS50280"/>
    </source>
</evidence>
<keyword evidence="8" id="KW-0863">Zinc-finger</keyword>
<dbReference type="Pfam" id="PF00856">
    <property type="entry name" value="SET"/>
    <property type="match status" value="1"/>
</dbReference>
<keyword evidence="5" id="KW-0808">Transferase</keyword>
<dbReference type="GO" id="GO:0008270">
    <property type="term" value="F:zinc ion binding"/>
    <property type="evidence" value="ECO:0007669"/>
    <property type="project" value="UniProtKB-KW"/>
</dbReference>
<dbReference type="CTD" id="10322"/>
<dbReference type="PANTHER" id="PTHR46402:SF2">
    <property type="entry name" value="HISTONE-LYSINE N-TRIMETHYLTRANSFERASE SMYD5"/>
    <property type="match status" value="1"/>
</dbReference>
<reference evidence="20" key="3">
    <citation type="submission" date="2025-09" db="UniProtKB">
        <authorList>
            <consortium name="Ensembl"/>
        </authorList>
    </citation>
    <scope>IDENTIFICATION</scope>
</reference>
<proteinExistence type="predicted"/>
<feature type="region of interest" description="Disordered" evidence="18">
    <location>
        <begin position="386"/>
        <end position="417"/>
    </location>
</feature>
<dbReference type="Ensembl" id="ENSGWIT00000042733.1">
    <property type="protein sequence ID" value="ENSGWIP00000039296.1"/>
    <property type="gene ID" value="ENSGWIG00000019513.1"/>
</dbReference>
<evidence type="ECO:0000256" key="18">
    <source>
        <dbReference type="SAM" id="MobiDB-lite"/>
    </source>
</evidence>
<evidence type="ECO:0000256" key="8">
    <source>
        <dbReference type="ARBA" id="ARBA00022771"/>
    </source>
</evidence>
<keyword evidence="21" id="KW-1185">Reference proteome</keyword>
<dbReference type="GO" id="GO:0005737">
    <property type="term" value="C:cytoplasm"/>
    <property type="evidence" value="ECO:0007669"/>
    <property type="project" value="UniProtKB-SubCell"/>
</dbReference>
<comment type="catalytic activity">
    <reaction evidence="12">
        <text>L-lysyl(36)-[histone H3] + 3 S-adenosyl-L-methionine = N(6),N(6),N(6)-trimethyl-L-lysyl(36)-[histone H3] + 3 S-adenosyl-L-homocysteine + 3 H(+)</text>
        <dbReference type="Rhea" id="RHEA:60324"/>
        <dbReference type="Rhea" id="RHEA-COMP:9785"/>
        <dbReference type="Rhea" id="RHEA-COMP:15536"/>
        <dbReference type="ChEBI" id="CHEBI:15378"/>
        <dbReference type="ChEBI" id="CHEBI:29969"/>
        <dbReference type="ChEBI" id="CHEBI:57856"/>
        <dbReference type="ChEBI" id="CHEBI:59789"/>
        <dbReference type="ChEBI" id="CHEBI:61961"/>
        <dbReference type="EC" id="2.1.1.359"/>
    </reaction>
</comment>
<protein>
    <recommendedName>
        <fullName evidence="15">Protein-lysine N-trimethyltransferase SMYD5</fullName>
        <ecNumber evidence="2">2.1.1.359</ecNumber>
        <ecNumber evidence="10">2.1.1.372</ecNumber>
    </recommendedName>
    <alternativeName>
        <fullName evidence="11">SET and MYND domain-containing protein 5</fullName>
    </alternativeName>
    <alternativeName>
        <fullName evidence="16">[histone H3]-lysine20 N-trimethyltransferase SMYD5</fullName>
    </alternativeName>
    <alternativeName>
        <fullName evidence="17">[histone H4]-lysine36 N-trimethyltransferase SMYD5</fullName>
    </alternativeName>
</protein>
<dbReference type="InterPro" id="IPR046341">
    <property type="entry name" value="SET_dom_sf"/>
</dbReference>
<accession>A0A8C5H4W7</accession>
<dbReference type="FunFam" id="2.170.270.10:FF:000078">
    <property type="entry name" value="SMYD family member 5"/>
    <property type="match status" value="1"/>
</dbReference>
<gene>
    <name evidence="20" type="primary">smyd5</name>
</gene>
<keyword evidence="3" id="KW-0963">Cytoplasm</keyword>
<dbReference type="AlphaFoldDB" id="A0A8C5H4W7"/>
<dbReference type="Gene3D" id="1.10.220.160">
    <property type="match status" value="1"/>
</dbReference>
<dbReference type="GO" id="GO:0045595">
    <property type="term" value="P:regulation of cell differentiation"/>
    <property type="evidence" value="ECO:0007669"/>
    <property type="project" value="UniProtKB-ARBA"/>
</dbReference>
<evidence type="ECO:0000256" key="9">
    <source>
        <dbReference type="ARBA" id="ARBA00022833"/>
    </source>
</evidence>
<evidence type="ECO:0000256" key="17">
    <source>
        <dbReference type="ARBA" id="ARBA00049806"/>
    </source>
</evidence>
<evidence type="ECO:0000313" key="21">
    <source>
        <dbReference type="Proteomes" id="UP000694680"/>
    </source>
</evidence>
<evidence type="ECO:0000256" key="13">
    <source>
        <dbReference type="ARBA" id="ARBA00048081"/>
    </source>
</evidence>
<evidence type="ECO:0000256" key="4">
    <source>
        <dbReference type="ARBA" id="ARBA00022603"/>
    </source>
</evidence>
<evidence type="ECO:0000256" key="2">
    <source>
        <dbReference type="ARBA" id="ARBA00012178"/>
    </source>
</evidence>
<evidence type="ECO:0000256" key="10">
    <source>
        <dbReference type="ARBA" id="ARBA00024057"/>
    </source>
</evidence>
<dbReference type="Gene3D" id="2.170.270.10">
    <property type="entry name" value="SET domain"/>
    <property type="match status" value="1"/>
</dbReference>
<dbReference type="InterPro" id="IPR044422">
    <property type="entry name" value="SMYD5_SET"/>
</dbReference>
<dbReference type="GO" id="GO:0140943">
    <property type="term" value="F:histone H4K20 trimethyltransferase activity"/>
    <property type="evidence" value="ECO:0007669"/>
    <property type="project" value="UniProtKB-EC"/>
</dbReference>
<reference evidence="20" key="2">
    <citation type="submission" date="2025-08" db="UniProtKB">
        <authorList>
            <consortium name="Ensembl"/>
        </authorList>
    </citation>
    <scope>IDENTIFICATION</scope>
</reference>
<comment type="subcellular location">
    <subcellularLocation>
        <location evidence="1">Cytoplasm</location>
    </subcellularLocation>
</comment>
<dbReference type="CDD" id="cd10521">
    <property type="entry name" value="SET_SMYD5"/>
    <property type="match status" value="1"/>
</dbReference>
<evidence type="ECO:0000256" key="14">
    <source>
        <dbReference type="ARBA" id="ARBA00049497"/>
    </source>
</evidence>
<feature type="domain" description="SET" evidence="19">
    <location>
        <begin position="20"/>
        <end position="351"/>
    </location>
</feature>
<dbReference type="GO" id="GO:0032259">
    <property type="term" value="P:methylation"/>
    <property type="evidence" value="ECO:0007669"/>
    <property type="project" value="UniProtKB-KW"/>
</dbReference>
<keyword evidence="4" id="KW-0489">Methyltransferase</keyword>
<sequence>MAAPVDDMFSLCVEPSKATGGVEVRFIDNTKGKGLFAKKSIRKGETIFIERPLVCAQFLWNAQYKYKACDFCLRALETAEENAQRLSGIPGLSLPHPELCPVRPELHQTCPQCQVMYCSSECRQRAADQYHQSLCLGPSQDDPDHPINKLKDAWRSMHYPPETSSIMLMARMVAMVKQAKDKAHWQKLFSYFCSRTANEEEEIAHKLLGEQFRGGLSLLHSLFTAALYDEHLSRWFVPEGFRSLFALVGTNGQGIGTSSLSQWVHACDALDLSAQQRAHLDSFIDQLYKDIEKETGDFLNCEGSGLFLLQSSCNHSCIPNAEASFPDNNFLLHLNALSDISPGEEICISYLDCCQRDRSRHSRQKTLRENYLFTCSCPKCTSQMDELDVTSEEEEEEEAEAEGETEGDEMEDEMTDV</sequence>
<dbReference type="GO" id="GO:0140955">
    <property type="term" value="F:histone H3K36 trimethyltransferase activity"/>
    <property type="evidence" value="ECO:0007669"/>
    <property type="project" value="UniProtKB-EC"/>
</dbReference>
<evidence type="ECO:0000313" key="20">
    <source>
        <dbReference type="Ensembl" id="ENSGWIP00000039296.1"/>
    </source>
</evidence>
<comment type="catalytic activity">
    <reaction evidence="13">
        <text>L-lysyl(20)-[histone H4] + 3 S-adenosyl-L-methionine = N(6),N(6),N(6)-trimethyl-L-lysyl(20)-[histone H4] + 3 S-adenosyl-L-homocysteine + 3 H(+)</text>
        <dbReference type="Rhea" id="RHEA:64456"/>
        <dbReference type="Rhea" id="RHEA-COMP:15554"/>
        <dbReference type="Rhea" id="RHEA-COMP:15998"/>
        <dbReference type="ChEBI" id="CHEBI:15378"/>
        <dbReference type="ChEBI" id="CHEBI:29969"/>
        <dbReference type="ChEBI" id="CHEBI:57856"/>
        <dbReference type="ChEBI" id="CHEBI:59789"/>
        <dbReference type="ChEBI" id="CHEBI:61961"/>
        <dbReference type="EC" id="2.1.1.372"/>
    </reaction>
</comment>
<evidence type="ECO:0000256" key="5">
    <source>
        <dbReference type="ARBA" id="ARBA00022679"/>
    </source>
</evidence>
<reference evidence="20" key="1">
    <citation type="submission" date="2020-06" db="EMBL/GenBank/DDBJ databases">
        <authorList>
            <consortium name="Wellcome Sanger Institute Data Sharing"/>
        </authorList>
    </citation>
    <scope>NUCLEOTIDE SEQUENCE [LARGE SCALE GENOMIC DNA]</scope>
</reference>
<dbReference type="InterPro" id="IPR001214">
    <property type="entry name" value="SET_dom"/>
</dbReference>
<name>A0A8C5H4W7_GOUWI</name>
<organism evidence="20 21">
    <name type="scientific">Gouania willdenowi</name>
    <name type="common">Blunt-snouted clingfish</name>
    <name type="synonym">Lepadogaster willdenowi</name>
    <dbReference type="NCBI Taxonomy" id="441366"/>
    <lineage>
        <taxon>Eukaryota</taxon>
        <taxon>Metazoa</taxon>
        <taxon>Chordata</taxon>
        <taxon>Craniata</taxon>
        <taxon>Vertebrata</taxon>
        <taxon>Euteleostomi</taxon>
        <taxon>Actinopterygii</taxon>
        <taxon>Neopterygii</taxon>
        <taxon>Teleostei</taxon>
        <taxon>Neoteleostei</taxon>
        <taxon>Acanthomorphata</taxon>
        <taxon>Ovalentaria</taxon>
        <taxon>Blenniimorphae</taxon>
        <taxon>Blenniiformes</taxon>
        <taxon>Gobiesocoidei</taxon>
        <taxon>Gobiesocidae</taxon>
        <taxon>Gobiesocinae</taxon>
        <taxon>Gouania</taxon>
    </lineage>
</organism>
<evidence type="ECO:0000256" key="3">
    <source>
        <dbReference type="ARBA" id="ARBA00022490"/>
    </source>
</evidence>
<keyword evidence="7" id="KW-0479">Metal-binding</keyword>
<dbReference type="EC" id="2.1.1.372" evidence="10"/>
<dbReference type="GeneID" id="114471000"/>
<dbReference type="Gene3D" id="6.10.140.2220">
    <property type="match status" value="1"/>
</dbReference>
<evidence type="ECO:0000256" key="16">
    <source>
        <dbReference type="ARBA" id="ARBA00049789"/>
    </source>
</evidence>
<evidence type="ECO:0000256" key="7">
    <source>
        <dbReference type="ARBA" id="ARBA00022723"/>
    </source>
</evidence>
<evidence type="ECO:0000256" key="15">
    <source>
        <dbReference type="ARBA" id="ARBA00049768"/>
    </source>
</evidence>
<keyword evidence="9" id="KW-0862">Zinc</keyword>
<dbReference type="EC" id="2.1.1.359" evidence="2"/>
<dbReference type="SMART" id="SM00317">
    <property type="entry name" value="SET"/>
    <property type="match status" value="1"/>
</dbReference>
<evidence type="ECO:0000256" key="1">
    <source>
        <dbReference type="ARBA" id="ARBA00004496"/>
    </source>
</evidence>